<organism evidence="3 4">
    <name type="scientific">Dermatophilus congolensis</name>
    <dbReference type="NCBI Taxonomy" id="1863"/>
    <lineage>
        <taxon>Bacteria</taxon>
        <taxon>Bacillati</taxon>
        <taxon>Actinomycetota</taxon>
        <taxon>Actinomycetes</taxon>
        <taxon>Micrococcales</taxon>
        <taxon>Dermatophilaceae</taxon>
        <taxon>Dermatophilus</taxon>
    </lineage>
</organism>
<dbReference type="InterPro" id="IPR036866">
    <property type="entry name" value="RibonucZ/Hydroxyglut_hydro"/>
</dbReference>
<proteinExistence type="predicted"/>
<keyword evidence="4" id="KW-1185">Reference proteome</keyword>
<feature type="domain" description="Metallo-beta-lactamase" evidence="2">
    <location>
        <begin position="34"/>
        <end position="193"/>
    </location>
</feature>
<evidence type="ECO:0000313" key="3">
    <source>
        <dbReference type="EMBL" id="SNV19026.1"/>
    </source>
</evidence>
<dbReference type="KEGG" id="dco:SAMEA4475696_0612"/>
<dbReference type="Gene3D" id="1.10.10.10">
    <property type="entry name" value="Winged helix-like DNA-binding domain superfamily/Winged helix DNA-binding domain"/>
    <property type="match status" value="1"/>
</dbReference>
<dbReference type="Proteomes" id="UP000242637">
    <property type="component" value="Chromosome 1"/>
</dbReference>
<dbReference type="PANTHER" id="PTHR23131:SF0">
    <property type="entry name" value="ENDORIBONUCLEASE LACTB2"/>
    <property type="match status" value="1"/>
</dbReference>
<evidence type="ECO:0000259" key="2">
    <source>
        <dbReference type="SMART" id="SM00849"/>
    </source>
</evidence>
<reference evidence="3 4" key="1">
    <citation type="submission" date="2017-06" db="EMBL/GenBank/DDBJ databases">
        <authorList>
            <consortium name="Pathogen Informatics"/>
        </authorList>
    </citation>
    <scope>NUCLEOTIDE SEQUENCE [LARGE SCALE GENOMIC DNA]</scope>
    <source>
        <strain evidence="3 4">NCTC13039</strain>
    </source>
</reference>
<feature type="compositionally biased region" description="Polar residues" evidence="1">
    <location>
        <begin position="1"/>
        <end position="10"/>
    </location>
</feature>
<dbReference type="STRING" id="1121387.GCA_000429885_01710"/>
<keyword evidence="3" id="KW-0378">Hydrolase</keyword>
<name>A0A239VAH9_9MICO</name>
<dbReference type="SMART" id="SM00849">
    <property type="entry name" value="Lactamase_B"/>
    <property type="match status" value="1"/>
</dbReference>
<dbReference type="InterPro" id="IPR001279">
    <property type="entry name" value="Metallo-B-lactamas"/>
</dbReference>
<evidence type="ECO:0000313" key="4">
    <source>
        <dbReference type="Proteomes" id="UP000242637"/>
    </source>
</evidence>
<dbReference type="EMBL" id="LT906453">
    <property type="protein sequence ID" value="SNV19026.1"/>
    <property type="molecule type" value="Genomic_DNA"/>
</dbReference>
<dbReference type="AlphaFoldDB" id="A0A239VAH9"/>
<feature type="region of interest" description="Disordered" evidence="1">
    <location>
        <begin position="1"/>
        <end position="27"/>
    </location>
</feature>
<accession>A0A239VAH9</accession>
<dbReference type="Gene3D" id="3.60.15.10">
    <property type="entry name" value="Ribonuclease Z/Hydroxyacylglutathione hydrolase-like"/>
    <property type="match status" value="1"/>
</dbReference>
<evidence type="ECO:0000256" key="1">
    <source>
        <dbReference type="SAM" id="MobiDB-lite"/>
    </source>
</evidence>
<dbReference type="GO" id="GO:0016787">
    <property type="term" value="F:hydrolase activity"/>
    <property type="evidence" value="ECO:0007669"/>
    <property type="project" value="UniProtKB-KW"/>
</dbReference>
<dbReference type="InterPro" id="IPR036388">
    <property type="entry name" value="WH-like_DNA-bd_sf"/>
</dbReference>
<dbReference type="CDD" id="cd16278">
    <property type="entry name" value="metallo-hydrolase-like_MBL-fold"/>
    <property type="match status" value="1"/>
</dbReference>
<dbReference type="Pfam" id="PF00753">
    <property type="entry name" value="Lactamase_B"/>
    <property type="match status" value="2"/>
</dbReference>
<protein>
    <submittedName>
        <fullName evidence="3">Probable polyketide biosynthesis zinc-dependent hydrolase BaeB</fullName>
        <ecNumber evidence="3">3.-.-.-</ecNumber>
    </submittedName>
</protein>
<dbReference type="OrthoDB" id="9788263at2"/>
<dbReference type="InterPro" id="IPR050662">
    <property type="entry name" value="Sec-metab_biosynth-thioest"/>
</dbReference>
<dbReference type="PANTHER" id="PTHR23131">
    <property type="entry name" value="ENDORIBONUCLEASE LACTB2"/>
    <property type="match status" value="1"/>
</dbReference>
<sequence length="266" mass="28531">MTLLEQSQSPGDGAPSPFVTVLRAPNPGPMTLEGTNTYILRAPGKKHSIIIDPGPADPTHIATILTTATSDEAEISHLLLTHHHADHAAAVPLIEKATGLQALSIGTSTLTDGQTLHAEGLTLHVIATPGHTADSTTFRLHEAPLLFTGDTILGRGTTYLDYPDGTLTDYLDTLHLLIDLLRDKGEHALLPGHGPTRPHTAPILNAYIQHRTTRLRQIRAARDSGAGTDIEAITNNVYRDQPESVLAAARICVAAQLDHLRHHDTL</sequence>
<dbReference type="SUPFAM" id="SSF56281">
    <property type="entry name" value="Metallo-hydrolase/oxidoreductase"/>
    <property type="match status" value="1"/>
</dbReference>
<gene>
    <name evidence="3" type="primary">baeB_1</name>
    <name evidence="3" type="ORF">SAMEA4475696_00612</name>
</gene>
<dbReference type="EC" id="3.-.-.-" evidence="3"/>